<comment type="caution">
    <text evidence="1">The sequence shown here is derived from an EMBL/GenBank/DDBJ whole genome shotgun (WGS) entry which is preliminary data.</text>
</comment>
<organism evidence="1">
    <name type="scientific">marine sediment metagenome</name>
    <dbReference type="NCBI Taxonomy" id="412755"/>
    <lineage>
        <taxon>unclassified sequences</taxon>
        <taxon>metagenomes</taxon>
        <taxon>ecological metagenomes</taxon>
    </lineage>
</organism>
<dbReference type="AlphaFoldDB" id="X0YIB9"/>
<accession>X0YIB9</accession>
<proteinExistence type="predicted"/>
<reference evidence="1" key="1">
    <citation type="journal article" date="2014" name="Front. Microbiol.">
        <title>High frequency of phylogenetically diverse reductive dehalogenase-homologous genes in deep subseafloor sedimentary metagenomes.</title>
        <authorList>
            <person name="Kawai M."/>
            <person name="Futagami T."/>
            <person name="Toyoda A."/>
            <person name="Takaki Y."/>
            <person name="Nishi S."/>
            <person name="Hori S."/>
            <person name="Arai W."/>
            <person name="Tsubouchi T."/>
            <person name="Morono Y."/>
            <person name="Uchiyama I."/>
            <person name="Ito T."/>
            <person name="Fujiyama A."/>
            <person name="Inagaki F."/>
            <person name="Takami H."/>
        </authorList>
    </citation>
    <scope>NUCLEOTIDE SEQUENCE</scope>
    <source>
        <strain evidence="1">Expedition CK06-06</strain>
    </source>
</reference>
<gene>
    <name evidence="1" type="ORF">S01H4_19339</name>
</gene>
<name>X0YIB9_9ZZZZ</name>
<sequence length="196" mass="24007">MESQSKEKLIKRIDGLEKFNKKVLEKIDEYDRKTYKKELTQYIRNYGKENMNCITDENCLSCLKYPTYGVIILLKKLYFNQKYPENSNITIDELDVSILHIFRNGTWYPTKVNDDIIYRLVTKVYNIYLLNYEKERETMTEERRVNFENFQKRYLTKDDNFMSFYRDEIPSMFYIEKRNDRECENDFVKILNEINT</sequence>
<evidence type="ECO:0000313" key="1">
    <source>
        <dbReference type="EMBL" id="GAG55794.1"/>
    </source>
</evidence>
<protein>
    <submittedName>
        <fullName evidence="1">Uncharacterized protein</fullName>
    </submittedName>
</protein>
<dbReference type="EMBL" id="BART01008618">
    <property type="protein sequence ID" value="GAG55794.1"/>
    <property type="molecule type" value="Genomic_DNA"/>
</dbReference>